<dbReference type="InterPro" id="IPR001584">
    <property type="entry name" value="Integrase_cat-core"/>
</dbReference>
<dbReference type="InterPro" id="IPR052160">
    <property type="entry name" value="Gypsy_RT_Integrase-like"/>
</dbReference>
<sequence>EDSRIPIILGRSFLATARAMIDVFNKKITLRVGDNEVTFDIDRSIKRIPAKDDECYGIDDLDETINLEAQELLENDQMDSFIVSNLEKCINPESYDSEEPIRRKRRGLKERKASTFIPLVPTKLMKRNQILPNSNRTRRSRETTFTCPYETFAYRRMPFGLCNAPTTFQRCMTAIFHDMVEDFMEVFMDDFLVFADHLSRLENPNMGELAEKEITDKFPDKHLMILKSKPNDEEPGRKVYEVGFYWPSIFRDVKDYVMKCDACQKSGNISSRDEMSQNNIQVCEVFNVWGLDFMGSFPDSRGKKYILVAVNYVSKWVEAQALHTNNARVVVRFLKGLFARSGVPKALISDRGTHFCNSQLEKALLKYGVTHKISTTYHPQTNGQTEVTNRAIKCILERSVGYNPKDWSEKLNDAL</sequence>
<dbReference type="AlphaFoldDB" id="A0A699HFC1"/>
<dbReference type="InterPro" id="IPR041588">
    <property type="entry name" value="Integrase_H2C2"/>
</dbReference>
<dbReference type="GO" id="GO:0015074">
    <property type="term" value="P:DNA integration"/>
    <property type="evidence" value="ECO:0007669"/>
    <property type="project" value="InterPro"/>
</dbReference>
<dbReference type="InterPro" id="IPR036397">
    <property type="entry name" value="RNaseH_sf"/>
</dbReference>
<evidence type="ECO:0000313" key="2">
    <source>
        <dbReference type="EMBL" id="GEY20247.1"/>
    </source>
</evidence>
<dbReference type="Pfam" id="PF00665">
    <property type="entry name" value="rve"/>
    <property type="match status" value="1"/>
</dbReference>
<dbReference type="SUPFAM" id="SSF56672">
    <property type="entry name" value="DNA/RNA polymerases"/>
    <property type="match status" value="1"/>
</dbReference>
<reference evidence="2" key="1">
    <citation type="journal article" date="2019" name="Sci. Rep.">
        <title>Draft genome of Tanacetum cinerariifolium, the natural source of mosquito coil.</title>
        <authorList>
            <person name="Yamashiro T."/>
            <person name="Shiraishi A."/>
            <person name="Satake H."/>
            <person name="Nakayama K."/>
        </authorList>
    </citation>
    <scope>NUCLEOTIDE SEQUENCE</scope>
</reference>
<protein>
    <recommendedName>
        <fullName evidence="1">Integrase catalytic domain-containing protein</fullName>
    </recommendedName>
</protein>
<dbReference type="InterPro" id="IPR043502">
    <property type="entry name" value="DNA/RNA_pol_sf"/>
</dbReference>
<gene>
    <name evidence="2" type="ORF">Tci_392221</name>
</gene>
<comment type="caution">
    <text evidence="2">The sequence shown here is derived from an EMBL/GenBank/DDBJ whole genome shotgun (WGS) entry which is preliminary data.</text>
</comment>
<dbReference type="Pfam" id="PF17921">
    <property type="entry name" value="Integrase_H2C2"/>
    <property type="match status" value="1"/>
</dbReference>
<dbReference type="Gene3D" id="3.30.420.10">
    <property type="entry name" value="Ribonuclease H-like superfamily/Ribonuclease H"/>
    <property type="match status" value="1"/>
</dbReference>
<organism evidence="2">
    <name type="scientific">Tanacetum cinerariifolium</name>
    <name type="common">Dalmatian daisy</name>
    <name type="synonym">Chrysanthemum cinerariifolium</name>
    <dbReference type="NCBI Taxonomy" id="118510"/>
    <lineage>
        <taxon>Eukaryota</taxon>
        <taxon>Viridiplantae</taxon>
        <taxon>Streptophyta</taxon>
        <taxon>Embryophyta</taxon>
        <taxon>Tracheophyta</taxon>
        <taxon>Spermatophyta</taxon>
        <taxon>Magnoliopsida</taxon>
        <taxon>eudicotyledons</taxon>
        <taxon>Gunneridae</taxon>
        <taxon>Pentapetalae</taxon>
        <taxon>asterids</taxon>
        <taxon>campanulids</taxon>
        <taxon>Asterales</taxon>
        <taxon>Asteraceae</taxon>
        <taxon>Asteroideae</taxon>
        <taxon>Anthemideae</taxon>
        <taxon>Anthemidinae</taxon>
        <taxon>Tanacetum</taxon>
    </lineage>
</organism>
<dbReference type="Gene3D" id="1.10.340.70">
    <property type="match status" value="1"/>
</dbReference>
<feature type="domain" description="Integrase catalytic" evidence="1">
    <location>
        <begin position="280"/>
        <end position="415"/>
    </location>
</feature>
<dbReference type="GO" id="GO:0003676">
    <property type="term" value="F:nucleic acid binding"/>
    <property type="evidence" value="ECO:0007669"/>
    <property type="project" value="InterPro"/>
</dbReference>
<accession>A0A699HFC1</accession>
<dbReference type="SUPFAM" id="SSF53098">
    <property type="entry name" value="Ribonuclease H-like"/>
    <property type="match status" value="1"/>
</dbReference>
<dbReference type="InterPro" id="IPR012337">
    <property type="entry name" value="RNaseH-like_sf"/>
</dbReference>
<proteinExistence type="predicted"/>
<dbReference type="EMBL" id="BKCJ010159566">
    <property type="protein sequence ID" value="GEY20247.1"/>
    <property type="molecule type" value="Genomic_DNA"/>
</dbReference>
<name>A0A699HFC1_TANCI</name>
<dbReference type="CDD" id="cd01647">
    <property type="entry name" value="RT_LTR"/>
    <property type="match status" value="1"/>
</dbReference>
<dbReference type="Gene3D" id="3.10.10.10">
    <property type="entry name" value="HIV Type 1 Reverse Transcriptase, subunit A, domain 1"/>
    <property type="match status" value="1"/>
</dbReference>
<dbReference type="PANTHER" id="PTHR47266">
    <property type="entry name" value="ENDONUCLEASE-RELATED"/>
    <property type="match status" value="1"/>
</dbReference>
<dbReference type="PROSITE" id="PS50994">
    <property type="entry name" value="INTEGRASE"/>
    <property type="match status" value="1"/>
</dbReference>
<dbReference type="Pfam" id="PF00078">
    <property type="entry name" value="RVT_1"/>
    <property type="match status" value="1"/>
</dbReference>
<dbReference type="InterPro" id="IPR000477">
    <property type="entry name" value="RT_dom"/>
</dbReference>
<dbReference type="Gene3D" id="3.30.70.270">
    <property type="match status" value="1"/>
</dbReference>
<evidence type="ECO:0000259" key="1">
    <source>
        <dbReference type="PROSITE" id="PS50994"/>
    </source>
</evidence>
<dbReference type="InterPro" id="IPR043128">
    <property type="entry name" value="Rev_trsase/Diguanyl_cyclase"/>
</dbReference>
<feature type="non-terminal residue" evidence="2">
    <location>
        <position position="1"/>
    </location>
</feature>